<accession>A0A1G6XPV7</accession>
<evidence type="ECO:0000256" key="3">
    <source>
        <dbReference type="ARBA" id="ARBA00012865"/>
    </source>
</evidence>
<dbReference type="GO" id="GO:0030655">
    <property type="term" value="P:beta-lactam antibiotic catabolic process"/>
    <property type="evidence" value="ECO:0007669"/>
    <property type="project" value="InterPro"/>
</dbReference>
<dbReference type="SUPFAM" id="SSF56601">
    <property type="entry name" value="beta-lactamase/transpeptidase-like"/>
    <property type="match status" value="1"/>
</dbReference>
<dbReference type="PRINTS" id="PR00118">
    <property type="entry name" value="BLACTAMASEA"/>
</dbReference>
<comment type="catalytic activity">
    <reaction evidence="1">
        <text>a beta-lactam + H2O = a substituted beta-amino acid</text>
        <dbReference type="Rhea" id="RHEA:20401"/>
        <dbReference type="ChEBI" id="CHEBI:15377"/>
        <dbReference type="ChEBI" id="CHEBI:35627"/>
        <dbReference type="ChEBI" id="CHEBI:140347"/>
        <dbReference type="EC" id="3.5.2.6"/>
    </reaction>
</comment>
<feature type="signal peptide" evidence="5">
    <location>
        <begin position="1"/>
        <end position="27"/>
    </location>
</feature>
<dbReference type="AlphaFoldDB" id="A0A1G6XPV7"/>
<evidence type="ECO:0000256" key="2">
    <source>
        <dbReference type="ARBA" id="ARBA00009009"/>
    </source>
</evidence>
<keyword evidence="5" id="KW-0732">Signal</keyword>
<feature type="domain" description="Beta-lactamase class A catalytic" evidence="6">
    <location>
        <begin position="77"/>
        <end position="351"/>
    </location>
</feature>
<reference evidence="7 8" key="1">
    <citation type="submission" date="2016-10" db="EMBL/GenBank/DDBJ databases">
        <authorList>
            <person name="de Groot N.N."/>
        </authorList>
    </citation>
    <scope>NUCLEOTIDE SEQUENCE [LARGE SCALE GENOMIC DNA]</scope>
    <source>
        <strain evidence="7 8">DSM 16619</strain>
    </source>
</reference>
<dbReference type="Proteomes" id="UP000198781">
    <property type="component" value="Unassembled WGS sequence"/>
</dbReference>
<evidence type="ECO:0000256" key="1">
    <source>
        <dbReference type="ARBA" id="ARBA00001526"/>
    </source>
</evidence>
<keyword evidence="8" id="KW-1185">Reference proteome</keyword>
<dbReference type="GO" id="GO:0046677">
    <property type="term" value="P:response to antibiotic"/>
    <property type="evidence" value="ECO:0007669"/>
    <property type="project" value="InterPro"/>
</dbReference>
<dbReference type="EC" id="3.5.2.6" evidence="3"/>
<dbReference type="PANTHER" id="PTHR35333">
    <property type="entry name" value="BETA-LACTAMASE"/>
    <property type="match status" value="1"/>
</dbReference>
<dbReference type="EMBL" id="FMZC01000009">
    <property type="protein sequence ID" value="SDD80259.1"/>
    <property type="molecule type" value="Genomic_DNA"/>
</dbReference>
<feature type="compositionally biased region" description="Low complexity" evidence="4">
    <location>
        <begin position="394"/>
        <end position="415"/>
    </location>
</feature>
<sequence>MQPIALSRFRLFVLAWTTLLLALPALATPADVVAPAPLVGSVGPAGGTTTGPAAPPWAKALQRELERVAAHSTAAFGVQVRDLDTGQSFSFHGDERWYLASSIKVPVAIAVLRGVERGDYTLDTALTLRATDYVDGAGPAKNQPVGAALSVRWLLEQMIVYSDNTASDMLIDLVGLREINALVQSAVPGGFERITHLADVRRQAYSQFTPQALHLSGRDFIALQQQRTEADVKATLARLLRLPPDTLRPVSLNEAYETYYASGLNSARLDAYAELLAQLVEGRLLEPRQTAYLLAVMERVKTGTHRIKAGLPTGARFAHKTGTQRARTCDSGLVTVQRLPKDKRIIVVACTRGELSTARSDRTLRQVGVALCQSGLLSDGKPHEPPCQTVPSRAAPLAAGTAGPAGHAGPSGADAGVDDEP</sequence>
<protein>
    <recommendedName>
        <fullName evidence="3">beta-lactamase</fullName>
        <ecNumber evidence="3">3.5.2.6</ecNumber>
    </recommendedName>
</protein>
<gene>
    <name evidence="7" type="ORF">SAMN05192589_10975</name>
</gene>
<organism evidence="7 8">
    <name type="scientific">Paracidovorax valerianellae</name>
    <dbReference type="NCBI Taxonomy" id="187868"/>
    <lineage>
        <taxon>Bacteria</taxon>
        <taxon>Pseudomonadati</taxon>
        <taxon>Pseudomonadota</taxon>
        <taxon>Betaproteobacteria</taxon>
        <taxon>Burkholderiales</taxon>
        <taxon>Comamonadaceae</taxon>
        <taxon>Paracidovorax</taxon>
    </lineage>
</organism>
<dbReference type="RefSeq" id="WP_092744515.1">
    <property type="nucleotide sequence ID" value="NZ_FMZC01000009.1"/>
</dbReference>
<dbReference type="PANTHER" id="PTHR35333:SF3">
    <property type="entry name" value="BETA-LACTAMASE-TYPE TRANSPEPTIDASE FOLD CONTAINING PROTEIN"/>
    <property type="match status" value="1"/>
</dbReference>
<proteinExistence type="inferred from homology"/>
<dbReference type="InterPro" id="IPR000871">
    <property type="entry name" value="Beta-lactam_class-A"/>
</dbReference>
<feature type="region of interest" description="Disordered" evidence="4">
    <location>
        <begin position="378"/>
        <end position="421"/>
    </location>
</feature>
<dbReference type="OrthoDB" id="9784149at2"/>
<evidence type="ECO:0000313" key="7">
    <source>
        <dbReference type="EMBL" id="SDD80259.1"/>
    </source>
</evidence>
<evidence type="ECO:0000256" key="5">
    <source>
        <dbReference type="SAM" id="SignalP"/>
    </source>
</evidence>
<dbReference type="Gene3D" id="3.40.710.10">
    <property type="entry name" value="DD-peptidase/beta-lactamase superfamily"/>
    <property type="match status" value="1"/>
</dbReference>
<name>A0A1G6XPV7_9BURK</name>
<dbReference type="STRING" id="187868.SAMN05192589_10975"/>
<feature type="chain" id="PRO_5011511886" description="beta-lactamase" evidence="5">
    <location>
        <begin position="28"/>
        <end position="421"/>
    </location>
</feature>
<dbReference type="InterPro" id="IPR045155">
    <property type="entry name" value="Beta-lactam_cat"/>
</dbReference>
<dbReference type="InterPro" id="IPR012338">
    <property type="entry name" value="Beta-lactam/transpept-like"/>
</dbReference>
<evidence type="ECO:0000259" key="6">
    <source>
        <dbReference type="Pfam" id="PF13354"/>
    </source>
</evidence>
<dbReference type="GO" id="GO:0008800">
    <property type="term" value="F:beta-lactamase activity"/>
    <property type="evidence" value="ECO:0007669"/>
    <property type="project" value="UniProtKB-EC"/>
</dbReference>
<dbReference type="Pfam" id="PF13354">
    <property type="entry name" value="Beta-lactamase2"/>
    <property type="match status" value="1"/>
</dbReference>
<comment type="similarity">
    <text evidence="2">Belongs to the class-A beta-lactamase family.</text>
</comment>
<evidence type="ECO:0000313" key="8">
    <source>
        <dbReference type="Proteomes" id="UP000198781"/>
    </source>
</evidence>
<evidence type="ECO:0000256" key="4">
    <source>
        <dbReference type="SAM" id="MobiDB-lite"/>
    </source>
</evidence>